<protein>
    <submittedName>
        <fullName evidence="2">Pentapeptide repeat protein</fullName>
    </submittedName>
</protein>
<dbReference type="PANTHER" id="PTHR47485:SF1">
    <property type="entry name" value="THYLAKOID LUMENAL 17.4 KDA PROTEIN, CHLOROPLASTIC"/>
    <property type="match status" value="1"/>
</dbReference>
<keyword evidence="3" id="KW-1185">Reference proteome</keyword>
<dbReference type="OrthoDB" id="67652at2"/>
<dbReference type="AlphaFoldDB" id="A0A1V4SKX2"/>
<evidence type="ECO:0000313" key="3">
    <source>
        <dbReference type="Proteomes" id="UP000191554"/>
    </source>
</evidence>
<keyword evidence="1" id="KW-0677">Repeat</keyword>
<proteinExistence type="predicted"/>
<dbReference type="Pfam" id="PF13599">
    <property type="entry name" value="Pentapeptide_4"/>
    <property type="match status" value="1"/>
</dbReference>
<organism evidence="2 3">
    <name type="scientific">Ruminiclostridium hungatei</name>
    <name type="common">Clostridium hungatei</name>
    <dbReference type="NCBI Taxonomy" id="48256"/>
    <lineage>
        <taxon>Bacteria</taxon>
        <taxon>Bacillati</taxon>
        <taxon>Bacillota</taxon>
        <taxon>Clostridia</taxon>
        <taxon>Eubacteriales</taxon>
        <taxon>Oscillospiraceae</taxon>
        <taxon>Ruminiclostridium</taxon>
    </lineage>
</organism>
<dbReference type="STRING" id="48256.CLHUN_14570"/>
<accession>A0A1V4SKX2</accession>
<dbReference type="EMBL" id="MZGX01000008">
    <property type="protein sequence ID" value="OPX44464.1"/>
    <property type="molecule type" value="Genomic_DNA"/>
</dbReference>
<name>A0A1V4SKX2_RUMHU</name>
<sequence length="418" mass="47855">MSTEDIEKVIYKGANAWNMYRDLNPDTLLDSRSGECVARLLSKTRTENNLGIDFTGYNFSGLNFAKADLSLLKLNAVDFRNTILTDAKLLYTELRDADLRDATLQNASLQEVIFIGADLRNTNFINAVLSNANLLYAKLDGADFTMARLDRCICNIDEFRKTKNDNTDESTMIFYSSEYEKNNRIIKSIVFLPEHKQAGIAILEYFSEVLRQKYPYMEVKITIEQLDKKVRMIIDPPEGEQEIIERTLEEYGMVISGKMKPEEFLENPMEVLRLKNKLEIAEMELRQERRIFQLTENHYGNRILSLENEITNLYGIIGQAFGNSKETNNIMKTLVEKYHDSEIALSALNLIEEKIETGISDEDAEKIYKLLYDAREKKPGIITDLKTFIIGSMSGATGNMVADIIPKLLLLLPIINKF</sequence>
<reference evidence="2 3" key="1">
    <citation type="submission" date="2017-03" db="EMBL/GenBank/DDBJ databases">
        <title>Genome sequence of Clostridium hungatei DSM 14427.</title>
        <authorList>
            <person name="Poehlein A."/>
            <person name="Daniel R."/>
        </authorList>
    </citation>
    <scope>NUCLEOTIDE SEQUENCE [LARGE SCALE GENOMIC DNA]</scope>
    <source>
        <strain evidence="2 3">DSM 14427</strain>
    </source>
</reference>
<dbReference type="SUPFAM" id="SSF141571">
    <property type="entry name" value="Pentapeptide repeat-like"/>
    <property type="match status" value="1"/>
</dbReference>
<dbReference type="RefSeq" id="WP_080063911.1">
    <property type="nucleotide sequence ID" value="NZ_MZGX01000008.1"/>
</dbReference>
<dbReference type="InterPro" id="IPR001646">
    <property type="entry name" value="5peptide_repeat"/>
</dbReference>
<gene>
    <name evidence="2" type="ORF">CLHUN_14570</name>
</gene>
<dbReference type="PANTHER" id="PTHR47485">
    <property type="entry name" value="THYLAKOID LUMENAL 17.4 KDA PROTEIN, CHLOROPLASTIC"/>
    <property type="match status" value="1"/>
</dbReference>
<evidence type="ECO:0000256" key="1">
    <source>
        <dbReference type="ARBA" id="ARBA00022737"/>
    </source>
</evidence>
<dbReference type="Proteomes" id="UP000191554">
    <property type="component" value="Unassembled WGS sequence"/>
</dbReference>
<comment type="caution">
    <text evidence="2">The sequence shown here is derived from an EMBL/GenBank/DDBJ whole genome shotgun (WGS) entry which is preliminary data.</text>
</comment>
<dbReference type="Gene3D" id="2.160.20.80">
    <property type="entry name" value="E3 ubiquitin-protein ligase SopA"/>
    <property type="match status" value="1"/>
</dbReference>
<evidence type="ECO:0000313" key="2">
    <source>
        <dbReference type="EMBL" id="OPX44464.1"/>
    </source>
</evidence>